<dbReference type="EMBL" id="CP121472">
    <property type="protein sequence ID" value="WPL19106.1"/>
    <property type="molecule type" value="Genomic_DNA"/>
</dbReference>
<reference evidence="3 4" key="1">
    <citation type="journal article" date="2023" name="Microorganisms">
        <title>Thiorhodovibrio frisius and Trv. litoralis spp. nov., Two Novel Members from a Clade of Fastidious Purple Sulfur Bacteria That Exhibit Unique Red-Shifted Light-Harvesting Capabilities.</title>
        <authorList>
            <person name="Methner A."/>
            <person name="Kuzyk S.B."/>
            <person name="Petersen J."/>
            <person name="Bauer S."/>
            <person name="Brinkmann H."/>
            <person name="Sichau K."/>
            <person name="Wanner G."/>
            <person name="Wolf J."/>
            <person name="Neumann-Schaal M."/>
            <person name="Henke P."/>
            <person name="Tank M."/>
            <person name="Sproer C."/>
            <person name="Bunk B."/>
            <person name="Overmann J."/>
        </authorList>
    </citation>
    <scope>NUCLEOTIDE SEQUENCE [LARGE SCALE GENOMIC DNA]</scope>
    <source>
        <strain evidence="3 4">DSM 6702</strain>
    </source>
</reference>
<evidence type="ECO:0000313" key="4">
    <source>
        <dbReference type="Proteomes" id="UP001432180"/>
    </source>
</evidence>
<accession>A0ABZ0SGC6</accession>
<dbReference type="RefSeq" id="WP_328984853.1">
    <property type="nucleotide sequence ID" value="NZ_CP121472.1"/>
</dbReference>
<dbReference type="PANTHER" id="PTHR33937:SF2">
    <property type="entry name" value="DINITROGENASE IRON-MOLYBDENUM COFACTOR BIOSYNTHESIS DOMAIN-CONTAINING PROTEIN"/>
    <property type="match status" value="1"/>
</dbReference>
<name>A0ABZ0SGC6_9GAMM</name>
<dbReference type="SUPFAM" id="SSF53146">
    <property type="entry name" value="Nitrogenase accessory factor-like"/>
    <property type="match status" value="1"/>
</dbReference>
<feature type="domain" description="Dinitrogenase iron-molybdenum cofactor biosynthesis" evidence="2">
    <location>
        <begin position="12"/>
        <end position="102"/>
    </location>
</feature>
<dbReference type="Gene3D" id="3.30.420.130">
    <property type="entry name" value="Dinitrogenase iron-molybdenum cofactor biosynthesis domain"/>
    <property type="match status" value="1"/>
</dbReference>
<gene>
    <name evidence="3" type="ORF">Thiowin_04210</name>
</gene>
<proteinExistence type="predicted"/>
<dbReference type="Proteomes" id="UP001432180">
    <property type="component" value="Chromosome"/>
</dbReference>
<organism evidence="3 4">
    <name type="scientific">Thiorhodovibrio winogradskyi</name>
    <dbReference type="NCBI Taxonomy" id="77007"/>
    <lineage>
        <taxon>Bacteria</taxon>
        <taxon>Pseudomonadati</taxon>
        <taxon>Pseudomonadota</taxon>
        <taxon>Gammaproteobacteria</taxon>
        <taxon>Chromatiales</taxon>
        <taxon>Chromatiaceae</taxon>
        <taxon>Thiorhodovibrio</taxon>
    </lineage>
</organism>
<keyword evidence="4" id="KW-1185">Reference proteome</keyword>
<protein>
    <submittedName>
        <fullName evidence="3">Dinitrogenase iron-molybdenum cofactor</fullName>
    </submittedName>
</protein>
<evidence type="ECO:0000256" key="1">
    <source>
        <dbReference type="ARBA" id="ARBA00023231"/>
    </source>
</evidence>
<sequence length="115" mass="12591">MRIAVSSQNFRTITSHAGKSRRFMLFDIGPDSGITERERLDLPKGQSLHDTQGPDHPLFERGLTHLLTGGAGERFIERMAARGIEVIQTSEPEIDKALNALAAGKTLPPAAPHEH</sequence>
<dbReference type="InterPro" id="IPR036105">
    <property type="entry name" value="DiNase_FeMo-co_biosyn_sf"/>
</dbReference>
<dbReference type="InterPro" id="IPR003731">
    <property type="entry name" value="Di-Nase_FeMo-co_biosynth"/>
</dbReference>
<dbReference type="PANTHER" id="PTHR33937">
    <property type="entry name" value="IRON-MOLYBDENUM PROTEIN-RELATED-RELATED"/>
    <property type="match status" value="1"/>
</dbReference>
<keyword evidence="1" id="KW-0535">Nitrogen fixation</keyword>
<dbReference type="InterPro" id="IPR051840">
    <property type="entry name" value="NifX/NifY_domain"/>
</dbReference>
<dbReference type="Pfam" id="PF02579">
    <property type="entry name" value="Nitro_FeMo-Co"/>
    <property type="match status" value="1"/>
</dbReference>
<evidence type="ECO:0000313" key="3">
    <source>
        <dbReference type="EMBL" id="WPL19106.1"/>
    </source>
</evidence>
<evidence type="ECO:0000259" key="2">
    <source>
        <dbReference type="Pfam" id="PF02579"/>
    </source>
</evidence>